<evidence type="ECO:0000313" key="2">
    <source>
        <dbReference type="Proteomes" id="UP000248079"/>
    </source>
</evidence>
<name>A0A2V4A2M0_9BACT</name>
<dbReference type="EMBL" id="QFLI01000003">
    <property type="protein sequence ID" value="PXY01580.1"/>
    <property type="molecule type" value="Genomic_DNA"/>
</dbReference>
<gene>
    <name evidence="1" type="ORF">DF185_08865</name>
</gene>
<sequence>MFLFSFWGQKHWQIALCEFKRQNFAGKTSSTEKNIKILLTKCSRWLELTKSIGKNALDEQDTQFFTDNMLSTSNK</sequence>
<dbReference type="AlphaFoldDB" id="A0A2V4A2M0"/>
<organism evidence="1 2">
    <name type="scientific">Marinifilum breve</name>
    <dbReference type="NCBI Taxonomy" id="2184082"/>
    <lineage>
        <taxon>Bacteria</taxon>
        <taxon>Pseudomonadati</taxon>
        <taxon>Bacteroidota</taxon>
        <taxon>Bacteroidia</taxon>
        <taxon>Marinilabiliales</taxon>
        <taxon>Marinifilaceae</taxon>
    </lineage>
</organism>
<evidence type="ECO:0000313" key="1">
    <source>
        <dbReference type="EMBL" id="PXY01580.1"/>
    </source>
</evidence>
<accession>A0A2V4A2M0</accession>
<reference evidence="1 2" key="1">
    <citation type="submission" date="2018-05" db="EMBL/GenBank/DDBJ databases">
        <title>Marinifilum breve JC075T sp. nov., a marine bacterium isolated from Yongle Blue Hole in the South China Sea.</title>
        <authorList>
            <person name="Fu T."/>
        </authorList>
    </citation>
    <scope>NUCLEOTIDE SEQUENCE [LARGE SCALE GENOMIC DNA]</scope>
    <source>
        <strain evidence="1 2">JC075</strain>
    </source>
</reference>
<proteinExistence type="predicted"/>
<protein>
    <submittedName>
        <fullName evidence="1">Uncharacterized protein</fullName>
    </submittedName>
</protein>
<dbReference type="Proteomes" id="UP000248079">
    <property type="component" value="Unassembled WGS sequence"/>
</dbReference>
<keyword evidence="2" id="KW-1185">Reference proteome</keyword>
<comment type="caution">
    <text evidence="1">The sequence shown here is derived from an EMBL/GenBank/DDBJ whole genome shotgun (WGS) entry which is preliminary data.</text>
</comment>